<organism evidence="2">
    <name type="scientific">uncultured marine crenarchaeote HF4000_ANIW97J3</name>
    <dbReference type="NCBI Taxonomy" id="455567"/>
    <lineage>
        <taxon>Archaea</taxon>
        <taxon>Nitrososphaerota</taxon>
        <taxon>Nitrososphaeria</taxon>
        <taxon>Nitrosopumilales</taxon>
        <taxon>environmental samples</taxon>
    </lineage>
</organism>
<dbReference type="EMBL" id="EU016591">
    <property type="protein sequence ID" value="ABZ07040.1"/>
    <property type="molecule type" value="Genomic_DNA"/>
</dbReference>
<accession>B3T381</accession>
<evidence type="ECO:0008006" key="3">
    <source>
        <dbReference type="Google" id="ProtNLM"/>
    </source>
</evidence>
<sequence>MVGNILWNITRPTRQISSLIRMMPILKRFEGREWTRDVQEEYGKAVAEDGAKADGLTRSDSGGNRTWAVLSKTFGLHYQDDKNCIVLTQAGNIVADGGKEAIKMMERQILTFQYPNRTADAAQQAMDPSFKIFPHRFLVRLMLEVENHITVEEIQFFVLNVRTDAELSAVAKKILDYRKKPSIEIIRHQKENDPEGRLQNYEKSINDLANTFKNHLEFLPGFSTRTVDGVQEIFIEDDRVDEWKEKIRECDTTYPLLPLYAGQSRKFFVEKYGVAPGRTKASMKTGRPKTKNQTQEEAVRKSIEDMQNKPVQPDLNTIINKVEAETNFSKKTINENISEHPEWLDKWTDKFGKKYLEVAGDGNRWEEFQEMTNGIFKKFGFNVERQQKLQFSSGQGGYLDGYITDGLKAGFIDSKGGKEFNCGNKEVGVMKDYITEAKALPAQLEFFGYIFGRKFSNTEGFDRIISESGLHGFRISAVSLFYLMKEFDDGKISKDKMWSLFKSNDEIRNW</sequence>
<dbReference type="Gene3D" id="3.40.91.30">
    <property type="match status" value="1"/>
</dbReference>
<reference evidence="2" key="1">
    <citation type="journal article" date="2008" name="ISME J.">
        <title>Genomic patterns of recombination, clonal divergence and environment in marine microbial populations.</title>
        <authorList>
            <person name="Konstantinidis K.T."/>
            <person name="Delong E.F."/>
        </authorList>
    </citation>
    <scope>NUCLEOTIDE SEQUENCE</scope>
</reference>
<evidence type="ECO:0000256" key="1">
    <source>
        <dbReference type="SAM" id="MobiDB-lite"/>
    </source>
</evidence>
<gene>
    <name evidence="2" type="ORF">ALOHA_HF4000ANIW97J3ctg1g14</name>
</gene>
<dbReference type="AlphaFoldDB" id="B3T381"/>
<dbReference type="REBASE" id="25650">
    <property type="entry name" value="UcrHFORFBP"/>
</dbReference>
<proteinExistence type="predicted"/>
<protein>
    <recommendedName>
        <fullName evidence="3">Restriction endonuclease</fullName>
    </recommendedName>
</protein>
<evidence type="ECO:0000313" key="2">
    <source>
        <dbReference type="EMBL" id="ABZ07040.1"/>
    </source>
</evidence>
<feature type="region of interest" description="Disordered" evidence="1">
    <location>
        <begin position="279"/>
        <end position="298"/>
    </location>
</feature>
<name>B3T381_9ARCH</name>